<evidence type="ECO:0000313" key="6">
    <source>
        <dbReference type="EMBL" id="OGZ32685.1"/>
    </source>
</evidence>
<evidence type="ECO:0000256" key="2">
    <source>
        <dbReference type="ARBA" id="ARBA00022598"/>
    </source>
</evidence>
<dbReference type="SUPFAM" id="SSF56059">
    <property type="entry name" value="Glutathione synthetase ATP-binding domain-like"/>
    <property type="match status" value="1"/>
</dbReference>
<dbReference type="Pfam" id="PF07478">
    <property type="entry name" value="Dala_Dala_lig_C"/>
    <property type="match status" value="1"/>
</dbReference>
<comment type="caution">
    <text evidence="6">The sequence shown here is derived from an EMBL/GenBank/DDBJ whole genome shotgun (WGS) entry which is preliminary data.</text>
</comment>
<reference evidence="6 7" key="1">
    <citation type="journal article" date="2016" name="Nat. Commun.">
        <title>Thousands of microbial genomes shed light on interconnected biogeochemical processes in an aquifer system.</title>
        <authorList>
            <person name="Anantharaman K."/>
            <person name="Brown C.T."/>
            <person name="Hug L.A."/>
            <person name="Sharon I."/>
            <person name="Castelle C.J."/>
            <person name="Probst A.J."/>
            <person name="Thomas B.C."/>
            <person name="Singh A."/>
            <person name="Wilkins M.J."/>
            <person name="Karaoz U."/>
            <person name="Brodie E.L."/>
            <person name="Williams K.H."/>
            <person name="Hubbard S.S."/>
            <person name="Banfield J.F."/>
        </authorList>
    </citation>
    <scope>NUCLEOTIDE SEQUENCE [LARGE SCALE GENOMIC DNA]</scope>
</reference>
<dbReference type="SUPFAM" id="SSF52440">
    <property type="entry name" value="PreATP-grasp domain"/>
    <property type="match status" value="1"/>
</dbReference>
<evidence type="ECO:0000256" key="4">
    <source>
        <dbReference type="PROSITE-ProRule" id="PRU00409"/>
    </source>
</evidence>
<dbReference type="GO" id="GO:0046872">
    <property type="term" value="F:metal ion binding"/>
    <property type="evidence" value="ECO:0007669"/>
    <property type="project" value="InterPro"/>
</dbReference>
<dbReference type="PANTHER" id="PTHR23132:SF23">
    <property type="entry name" value="D-ALANINE--D-ALANINE LIGASE B"/>
    <property type="match status" value="1"/>
</dbReference>
<keyword evidence="3" id="KW-0961">Cell wall biogenesis/degradation</keyword>
<dbReference type="InterPro" id="IPR011761">
    <property type="entry name" value="ATP-grasp"/>
</dbReference>
<evidence type="ECO:0000313" key="7">
    <source>
        <dbReference type="Proteomes" id="UP000177810"/>
    </source>
</evidence>
<dbReference type="Proteomes" id="UP000177810">
    <property type="component" value="Unassembled WGS sequence"/>
</dbReference>
<dbReference type="Gene3D" id="3.30.1490.20">
    <property type="entry name" value="ATP-grasp fold, A domain"/>
    <property type="match status" value="1"/>
</dbReference>
<dbReference type="InterPro" id="IPR011095">
    <property type="entry name" value="Dala_Dala_lig_C"/>
</dbReference>
<dbReference type="Gene3D" id="3.30.470.20">
    <property type="entry name" value="ATP-grasp fold, B domain"/>
    <property type="match status" value="1"/>
</dbReference>
<sequence>MKILILTRNISSNGDKESNAYGRENISDALDIKRALGNVHDIKILPLGDDVYYQIRIEKPGVVFNLCDDGFRGDYNLEPHVAALLDILDVPYTGNNYFTLALCQNKARAKDILTFNNILTPKSQVFTASERKIDPELKYPLIVKPIREDGSVGIRERSVVNNEEQLKEEIDHVVNIHKQEALVEEYIDGREFTVSLIGNRRPIALPVAEIDFTGMPEHLPKIISYRAKWIKQSIAYKKSNTICPANIDEKMTKMIEETAKKCYKVFGCRGYARIDFRYREDEKKLYTLEVNPNPDLSETEDTVKSAIAAGMSYADLVLKIIEFAMEKRY</sequence>
<keyword evidence="4" id="KW-0067">ATP-binding</keyword>
<dbReference type="InterPro" id="IPR016185">
    <property type="entry name" value="PreATP-grasp_dom_sf"/>
</dbReference>
<evidence type="ECO:0000256" key="1">
    <source>
        <dbReference type="ARBA" id="ARBA00010871"/>
    </source>
</evidence>
<accession>A0A1G2F3R2</accession>
<dbReference type="GO" id="GO:0005524">
    <property type="term" value="F:ATP binding"/>
    <property type="evidence" value="ECO:0007669"/>
    <property type="project" value="UniProtKB-UniRule"/>
</dbReference>
<dbReference type="AlphaFoldDB" id="A0A1G2F3R2"/>
<evidence type="ECO:0000256" key="3">
    <source>
        <dbReference type="ARBA" id="ARBA00023316"/>
    </source>
</evidence>
<feature type="domain" description="ATP-grasp" evidence="5">
    <location>
        <begin position="110"/>
        <end position="322"/>
    </location>
</feature>
<dbReference type="PROSITE" id="PS50975">
    <property type="entry name" value="ATP_GRASP"/>
    <property type="match status" value="1"/>
</dbReference>
<dbReference type="PANTHER" id="PTHR23132">
    <property type="entry name" value="D-ALANINE--D-ALANINE LIGASE"/>
    <property type="match status" value="1"/>
</dbReference>
<proteinExistence type="inferred from homology"/>
<keyword evidence="2" id="KW-0436">Ligase</keyword>
<dbReference type="InterPro" id="IPR013815">
    <property type="entry name" value="ATP_grasp_subdomain_1"/>
</dbReference>
<dbReference type="GO" id="GO:0071555">
    <property type="term" value="P:cell wall organization"/>
    <property type="evidence" value="ECO:0007669"/>
    <property type="project" value="UniProtKB-KW"/>
</dbReference>
<evidence type="ECO:0000259" key="5">
    <source>
        <dbReference type="PROSITE" id="PS50975"/>
    </source>
</evidence>
<name>A0A1G2F3R2_9BACT</name>
<dbReference type="STRING" id="1801990.A2V69_03670"/>
<dbReference type="GO" id="GO:0008716">
    <property type="term" value="F:D-alanine-D-alanine ligase activity"/>
    <property type="evidence" value="ECO:0007669"/>
    <property type="project" value="InterPro"/>
</dbReference>
<dbReference type="EMBL" id="MHMT01000015">
    <property type="protein sequence ID" value="OGZ32685.1"/>
    <property type="molecule type" value="Genomic_DNA"/>
</dbReference>
<organism evidence="6 7">
    <name type="scientific">Candidatus Portnoybacteria bacterium RBG_13_40_8</name>
    <dbReference type="NCBI Taxonomy" id="1801990"/>
    <lineage>
        <taxon>Bacteria</taxon>
        <taxon>Candidatus Portnoyibacteriota</taxon>
    </lineage>
</organism>
<protein>
    <recommendedName>
        <fullName evidence="5">ATP-grasp domain-containing protein</fullName>
    </recommendedName>
</protein>
<comment type="similarity">
    <text evidence="1">Belongs to the D-alanine--D-alanine ligase family.</text>
</comment>
<keyword evidence="4" id="KW-0547">Nucleotide-binding</keyword>
<gene>
    <name evidence="6" type="ORF">A2V69_03670</name>
</gene>